<dbReference type="HAMAP" id="MF_02065">
    <property type="entry name" value="MltG"/>
    <property type="match status" value="1"/>
</dbReference>
<comment type="catalytic activity">
    <reaction evidence="7">
        <text>a peptidoglycan chain = a peptidoglycan chain with N-acetyl-1,6-anhydromuramyl-[peptide] at the reducing end + a peptidoglycan chain with N-acetylglucosamine at the non-reducing end.</text>
        <dbReference type="EC" id="4.2.2.29"/>
    </reaction>
</comment>
<dbReference type="Proteomes" id="UP001500936">
    <property type="component" value="Unassembled WGS sequence"/>
</dbReference>
<evidence type="ECO:0000313" key="8">
    <source>
        <dbReference type="EMBL" id="GAA4398348.1"/>
    </source>
</evidence>
<dbReference type="Gene3D" id="3.30.160.60">
    <property type="entry name" value="Classic Zinc Finger"/>
    <property type="match status" value="1"/>
</dbReference>
<name>A0ABP8JZE6_9BACT</name>
<comment type="similarity">
    <text evidence="7">Belongs to the transglycosylase MltG family.</text>
</comment>
<sequence>MSRNIKIGLFIFVCVLAASFSFYAWQVFKTPNLQVGENDQAFELYIPRGATYQTVLDTIKKHDVVHDELSFRFLAKLMKYPQSVKYGRYVIQPKTGNYAALVKLRSGDQDPVKLTFNSIRLKDDLIRRIGSKLEFGTDTLADLLNDPAVTQQYGFDTTTIVCMFIPDTYEFFWTVKPKDFLDRMAKEYKGFWTEERKRKAAALGLSQTQVQILASIVEGETKKNDEKPRVAGVYLNRLKRGMRLEADPTLIFAARDFTIRRVLNVHKAIDSPYNTYRYAGLPPGPIYLPQESSIDAVLNAENHDYLYFVAKEDFSGYHNFARTYAEHLANARLYQRALNQRKIMK</sequence>
<keyword evidence="3 7" id="KW-1133">Transmembrane helix</keyword>
<evidence type="ECO:0000256" key="6">
    <source>
        <dbReference type="ARBA" id="ARBA00023316"/>
    </source>
</evidence>
<dbReference type="Pfam" id="PF02618">
    <property type="entry name" value="YceG"/>
    <property type="match status" value="1"/>
</dbReference>
<accession>A0ABP8JZE6</accession>
<keyword evidence="6 7" id="KW-0961">Cell wall biogenesis/degradation</keyword>
<dbReference type="RefSeq" id="WP_345264342.1">
    <property type="nucleotide sequence ID" value="NZ_BAABHB010000001.1"/>
</dbReference>
<dbReference type="EMBL" id="BAABHB010000001">
    <property type="protein sequence ID" value="GAA4398348.1"/>
    <property type="molecule type" value="Genomic_DNA"/>
</dbReference>
<reference evidence="9" key="1">
    <citation type="journal article" date="2019" name="Int. J. Syst. Evol. Microbiol.">
        <title>The Global Catalogue of Microorganisms (GCM) 10K type strain sequencing project: providing services to taxonomists for standard genome sequencing and annotation.</title>
        <authorList>
            <consortium name="The Broad Institute Genomics Platform"/>
            <consortium name="The Broad Institute Genome Sequencing Center for Infectious Disease"/>
            <person name="Wu L."/>
            <person name="Ma J."/>
        </authorList>
    </citation>
    <scope>NUCLEOTIDE SEQUENCE [LARGE SCALE GENOMIC DNA]</scope>
    <source>
        <strain evidence="9">JCM 17925</strain>
    </source>
</reference>
<keyword evidence="9" id="KW-1185">Reference proteome</keyword>
<evidence type="ECO:0000256" key="3">
    <source>
        <dbReference type="ARBA" id="ARBA00022989"/>
    </source>
</evidence>
<dbReference type="InterPro" id="IPR003770">
    <property type="entry name" value="MLTG-like"/>
</dbReference>
<dbReference type="PANTHER" id="PTHR30518:SF2">
    <property type="entry name" value="ENDOLYTIC MUREIN TRANSGLYCOSYLASE"/>
    <property type="match status" value="1"/>
</dbReference>
<keyword evidence="2 7" id="KW-0812">Transmembrane</keyword>
<evidence type="ECO:0000256" key="7">
    <source>
        <dbReference type="HAMAP-Rule" id="MF_02065"/>
    </source>
</evidence>
<comment type="caution">
    <text evidence="8">The sequence shown here is derived from an EMBL/GenBank/DDBJ whole genome shotgun (WGS) entry which is preliminary data.</text>
</comment>
<keyword evidence="5 7" id="KW-0456">Lyase</keyword>
<protein>
    <recommendedName>
        <fullName evidence="7">Endolytic murein transglycosylase</fullName>
        <ecNumber evidence="7">4.2.2.29</ecNumber>
    </recommendedName>
    <alternativeName>
        <fullName evidence="7">Peptidoglycan lytic transglycosylase</fullName>
    </alternativeName>
    <alternativeName>
        <fullName evidence="7">Peptidoglycan polymerization terminase</fullName>
    </alternativeName>
</protein>
<keyword evidence="4 7" id="KW-0472">Membrane</keyword>
<evidence type="ECO:0000256" key="4">
    <source>
        <dbReference type="ARBA" id="ARBA00023136"/>
    </source>
</evidence>
<dbReference type="PANTHER" id="PTHR30518">
    <property type="entry name" value="ENDOLYTIC MUREIN TRANSGLYCOSYLASE"/>
    <property type="match status" value="1"/>
</dbReference>
<dbReference type="CDD" id="cd08010">
    <property type="entry name" value="MltG_like"/>
    <property type="match status" value="1"/>
</dbReference>
<dbReference type="NCBIfam" id="TIGR00247">
    <property type="entry name" value="endolytic transglycosylase MltG"/>
    <property type="match status" value="1"/>
</dbReference>
<dbReference type="Gene3D" id="3.30.1490.480">
    <property type="entry name" value="Endolytic murein transglycosylase"/>
    <property type="match status" value="1"/>
</dbReference>
<evidence type="ECO:0000256" key="2">
    <source>
        <dbReference type="ARBA" id="ARBA00022692"/>
    </source>
</evidence>
<comment type="function">
    <text evidence="7">Functions as a peptidoglycan terminase that cleaves nascent peptidoglycan strands endolytically to terminate their elongation.</text>
</comment>
<evidence type="ECO:0000256" key="1">
    <source>
        <dbReference type="ARBA" id="ARBA00022475"/>
    </source>
</evidence>
<feature type="site" description="Important for catalytic activity" evidence="7">
    <location>
        <position position="220"/>
    </location>
</feature>
<keyword evidence="1 7" id="KW-1003">Cell membrane</keyword>
<evidence type="ECO:0000313" key="9">
    <source>
        <dbReference type="Proteomes" id="UP001500936"/>
    </source>
</evidence>
<dbReference type="EC" id="4.2.2.29" evidence="7"/>
<proteinExistence type="inferred from homology"/>
<organism evidence="8 9">
    <name type="scientific">Nibrella viscosa</name>
    <dbReference type="NCBI Taxonomy" id="1084524"/>
    <lineage>
        <taxon>Bacteria</taxon>
        <taxon>Pseudomonadati</taxon>
        <taxon>Bacteroidota</taxon>
        <taxon>Cytophagia</taxon>
        <taxon>Cytophagales</taxon>
        <taxon>Spirosomataceae</taxon>
        <taxon>Nibrella</taxon>
    </lineage>
</organism>
<gene>
    <name evidence="7 8" type="primary">mltG</name>
    <name evidence="8" type="ORF">GCM10023187_08900</name>
</gene>
<evidence type="ECO:0000256" key="5">
    <source>
        <dbReference type="ARBA" id="ARBA00023239"/>
    </source>
</evidence>